<evidence type="ECO:0000259" key="10">
    <source>
        <dbReference type="PROSITE" id="PS51695"/>
    </source>
</evidence>
<evidence type="ECO:0000256" key="5">
    <source>
        <dbReference type="ARBA" id="ARBA00022825"/>
    </source>
</evidence>
<accession>A0A384JBA9</accession>
<evidence type="ECO:0000256" key="4">
    <source>
        <dbReference type="ARBA" id="ARBA00022801"/>
    </source>
</evidence>
<feature type="chain" id="PRO_5017086901" description="Peptidase S53 domain-containing protein" evidence="9">
    <location>
        <begin position="21"/>
        <end position="642"/>
    </location>
</feature>
<evidence type="ECO:0000256" key="1">
    <source>
        <dbReference type="ARBA" id="ARBA00004239"/>
    </source>
</evidence>
<dbReference type="KEGG" id="bfu:BCIN_03g02040"/>
<dbReference type="PANTHER" id="PTHR14218">
    <property type="entry name" value="PROTEASE S8 TRIPEPTIDYL PEPTIDASE I CLN2"/>
    <property type="match status" value="1"/>
</dbReference>
<feature type="active site" description="Charge relay system" evidence="8">
    <location>
        <position position="292"/>
    </location>
</feature>
<dbReference type="InterPro" id="IPR036852">
    <property type="entry name" value="Peptidase_S8/S53_dom_sf"/>
</dbReference>
<feature type="signal peptide" evidence="9">
    <location>
        <begin position="1"/>
        <end position="20"/>
    </location>
</feature>
<dbReference type="GeneID" id="5439910"/>
<dbReference type="SUPFAM" id="SSF54897">
    <property type="entry name" value="Protease propeptides/inhibitors"/>
    <property type="match status" value="1"/>
</dbReference>
<dbReference type="GO" id="GO:0046872">
    <property type="term" value="F:metal ion binding"/>
    <property type="evidence" value="ECO:0007669"/>
    <property type="project" value="UniProtKB-UniRule"/>
</dbReference>
<comment type="subcellular location">
    <subcellularLocation>
        <location evidence="1">Secreted</location>
        <location evidence="1">Extracellular space</location>
    </subcellularLocation>
</comment>
<sequence>MRFFPSLLVLVPELAVFGTAATFPSSHVVHESRTVDPRNWEKTSKVNSSLPIIVRIGLTPSNLHKAEDSLMNMSHPDSINYGKHWTAQQVTDTFAPSDATVSQVLDWLRGNGINDTRVIQTENMGWLAFVASASELESLVHTEYFHYSHNQNSKTVIATDKYHVPEAIQQHIDYIHPGIRVSSGRGKIQRFGNPGQTAQWHPNGDLAHCDQVITPDCIKALYQIPAAPSVVNAKNALGIFEEGYYDVKEDLNLFYQNFSLSIPQNTQPNVSFVDQALPAVSNPYAAGEFSLDVELAYPIVYPQKITLFPTDDTYYVENSSYDSGFFNTFLDALDGSYCTYCAYGECGNDPDLDPIYPDSNSGGYNGTLMCGVYEPTNVISISYGLQEDDLPVAYQKRQCNEWLKLGLQGITVLVASGDAGVGGPAGYDSTNGCLGPEGKIFSPAFPNTCPWITNVGATKVYPGHTAFETESAANDPSTGFASGGGFSNIYPVPQYQAAAVARYFETTNLPYASYSGEADLNTTSGTYNSSGRGYPDVAANGDNIAVWANGRFALEGGTSGSTPIFASIVNRLVEARMAIGKGRLGFIAPALYANPGVLNDVTNGTNPGCGTEGFYTARGWDPVSGLGTPNFPKMLAYFLALD</sequence>
<evidence type="ECO:0000256" key="3">
    <source>
        <dbReference type="ARBA" id="ARBA00022723"/>
    </source>
</evidence>
<organism evidence="11 12">
    <name type="scientific">Botryotinia fuckeliana (strain B05.10)</name>
    <name type="common">Noble rot fungus</name>
    <name type="synonym">Botrytis cinerea</name>
    <dbReference type="NCBI Taxonomy" id="332648"/>
    <lineage>
        <taxon>Eukaryota</taxon>
        <taxon>Fungi</taxon>
        <taxon>Dikarya</taxon>
        <taxon>Ascomycota</taxon>
        <taxon>Pezizomycotina</taxon>
        <taxon>Leotiomycetes</taxon>
        <taxon>Helotiales</taxon>
        <taxon>Sclerotiniaceae</taxon>
        <taxon>Botrytis</taxon>
    </lineage>
</organism>
<dbReference type="Pfam" id="PF09286">
    <property type="entry name" value="Pro-kuma_activ"/>
    <property type="match status" value="1"/>
</dbReference>
<feature type="binding site" evidence="8">
    <location>
        <position position="601"/>
    </location>
    <ligand>
        <name>Ca(2+)</name>
        <dbReference type="ChEBI" id="CHEBI:29108"/>
    </ligand>
</feature>
<evidence type="ECO:0000256" key="9">
    <source>
        <dbReference type="SAM" id="SignalP"/>
    </source>
</evidence>
<dbReference type="GO" id="GO:0006508">
    <property type="term" value="P:proteolysis"/>
    <property type="evidence" value="ECO:0007669"/>
    <property type="project" value="UniProtKB-KW"/>
</dbReference>
<proteinExistence type="predicted"/>
<feature type="binding site" evidence="8">
    <location>
        <position position="619"/>
    </location>
    <ligand>
        <name>Ca(2+)</name>
        <dbReference type="ChEBI" id="CHEBI:29108"/>
    </ligand>
</feature>
<name>A0A384JBA9_BOTFB</name>
<reference evidence="11 12" key="1">
    <citation type="journal article" date="2011" name="PLoS Genet.">
        <title>Genomic analysis of the necrotrophic fungal pathogens Sclerotinia sclerotiorum and Botrytis cinerea.</title>
        <authorList>
            <person name="Amselem J."/>
            <person name="Cuomo C.A."/>
            <person name="van Kan J.A."/>
            <person name="Viaud M."/>
            <person name="Benito E.P."/>
            <person name="Couloux A."/>
            <person name="Coutinho P.M."/>
            <person name="de Vries R.P."/>
            <person name="Dyer P.S."/>
            <person name="Fillinger S."/>
            <person name="Fournier E."/>
            <person name="Gout L."/>
            <person name="Hahn M."/>
            <person name="Kohn L."/>
            <person name="Lapalu N."/>
            <person name="Plummer K.M."/>
            <person name="Pradier J.M."/>
            <person name="Quevillon E."/>
            <person name="Sharon A."/>
            <person name="Simon A."/>
            <person name="ten Have A."/>
            <person name="Tudzynski B."/>
            <person name="Tudzynski P."/>
            <person name="Wincker P."/>
            <person name="Andrew M."/>
            <person name="Anthouard V."/>
            <person name="Beever R.E."/>
            <person name="Beffa R."/>
            <person name="Benoit I."/>
            <person name="Bouzid O."/>
            <person name="Brault B."/>
            <person name="Chen Z."/>
            <person name="Choquer M."/>
            <person name="Collemare J."/>
            <person name="Cotton P."/>
            <person name="Danchin E.G."/>
            <person name="Da Silva C."/>
            <person name="Gautier A."/>
            <person name="Giraud C."/>
            <person name="Giraud T."/>
            <person name="Gonzalez C."/>
            <person name="Grossetete S."/>
            <person name="Guldener U."/>
            <person name="Henrissat B."/>
            <person name="Howlett B.J."/>
            <person name="Kodira C."/>
            <person name="Kretschmer M."/>
            <person name="Lappartient A."/>
            <person name="Leroch M."/>
            <person name="Levis C."/>
            <person name="Mauceli E."/>
            <person name="Neuveglise C."/>
            <person name="Oeser B."/>
            <person name="Pearson M."/>
            <person name="Poulain J."/>
            <person name="Poussereau N."/>
            <person name="Quesneville H."/>
            <person name="Rascle C."/>
            <person name="Schumacher J."/>
            <person name="Segurens B."/>
            <person name="Sexton A."/>
            <person name="Silva E."/>
            <person name="Sirven C."/>
            <person name="Soanes D.M."/>
            <person name="Talbot N.J."/>
            <person name="Templeton M."/>
            <person name="Yandava C."/>
            <person name="Yarden O."/>
            <person name="Zeng Q."/>
            <person name="Rollins J.A."/>
            <person name="Lebrun M.H."/>
            <person name="Dickman M."/>
        </authorList>
    </citation>
    <scope>NUCLEOTIDE SEQUENCE [LARGE SCALE GENOMIC DNA]</scope>
    <source>
        <strain evidence="11 12">B05.10</strain>
    </source>
</reference>
<dbReference type="CDD" id="cd11377">
    <property type="entry name" value="Pro-peptidase_S53"/>
    <property type="match status" value="1"/>
</dbReference>
<dbReference type="InterPro" id="IPR030400">
    <property type="entry name" value="Sedolisin_dom"/>
</dbReference>
<keyword evidence="5 8" id="KW-0720">Serine protease</keyword>
<dbReference type="VEuPathDB" id="FungiDB:Bcin03g02040"/>
<protein>
    <recommendedName>
        <fullName evidence="10">Peptidase S53 domain-containing protein</fullName>
    </recommendedName>
</protein>
<dbReference type="PROSITE" id="PS51695">
    <property type="entry name" value="SEDOLISIN"/>
    <property type="match status" value="1"/>
</dbReference>
<dbReference type="OrthoDB" id="409122at2759"/>
<keyword evidence="2 8" id="KW-0645">Protease</keyword>
<evidence type="ECO:0000256" key="2">
    <source>
        <dbReference type="ARBA" id="ARBA00022670"/>
    </source>
</evidence>
<reference evidence="11 12" key="3">
    <citation type="journal article" date="2017" name="Mol. Plant Pathol.">
        <title>A gapless genome sequence of the fungus Botrytis cinerea.</title>
        <authorList>
            <person name="Van Kan J.A."/>
            <person name="Stassen J.H."/>
            <person name="Mosbach A."/>
            <person name="Van Der Lee T.A."/>
            <person name="Faino L."/>
            <person name="Farmer A.D."/>
            <person name="Papasotiriou D.G."/>
            <person name="Zhou S."/>
            <person name="Seidl M.F."/>
            <person name="Cottam E."/>
            <person name="Edel D."/>
            <person name="Hahn M."/>
            <person name="Schwartz D.C."/>
            <person name="Dietrich R.A."/>
            <person name="Widdison S."/>
            <person name="Scalliet G."/>
        </authorList>
    </citation>
    <scope>NUCLEOTIDE SEQUENCE [LARGE SCALE GENOMIC DNA]</scope>
    <source>
        <strain evidence="11 12">B05.10</strain>
    </source>
</reference>
<keyword evidence="4 8" id="KW-0378">Hydrolase</keyword>
<evidence type="ECO:0000256" key="6">
    <source>
        <dbReference type="ARBA" id="ARBA00022837"/>
    </source>
</evidence>
<dbReference type="Proteomes" id="UP000001798">
    <property type="component" value="Chromosome 3"/>
</dbReference>
<dbReference type="GO" id="GO:0005576">
    <property type="term" value="C:extracellular region"/>
    <property type="evidence" value="ECO:0007669"/>
    <property type="project" value="UniProtKB-SubCell"/>
</dbReference>
<comment type="cofactor">
    <cofactor evidence="8">
        <name>Ca(2+)</name>
        <dbReference type="ChEBI" id="CHEBI:29108"/>
    </cofactor>
    <text evidence="8">Binds 1 Ca(2+) ion per subunit.</text>
</comment>
<dbReference type="EMBL" id="CP009807">
    <property type="protein sequence ID" value="ATZ47928.1"/>
    <property type="molecule type" value="Genomic_DNA"/>
</dbReference>
<keyword evidence="6 8" id="KW-0106">Calcium</keyword>
<dbReference type="Gene3D" id="3.40.50.200">
    <property type="entry name" value="Peptidase S8/S53 domain"/>
    <property type="match status" value="1"/>
</dbReference>
<evidence type="ECO:0000256" key="8">
    <source>
        <dbReference type="PROSITE-ProRule" id="PRU01032"/>
    </source>
</evidence>
<evidence type="ECO:0000256" key="7">
    <source>
        <dbReference type="ARBA" id="ARBA00023145"/>
    </source>
</evidence>
<keyword evidence="12" id="KW-1185">Reference proteome</keyword>
<feature type="domain" description="Peptidase S53" evidence="10">
    <location>
        <begin position="212"/>
        <end position="641"/>
    </location>
</feature>
<dbReference type="InterPro" id="IPR015366">
    <property type="entry name" value="S53_propep"/>
</dbReference>
<dbReference type="GO" id="GO:0004252">
    <property type="term" value="F:serine-type endopeptidase activity"/>
    <property type="evidence" value="ECO:0007669"/>
    <property type="project" value="UniProtKB-UniRule"/>
</dbReference>
<keyword evidence="7" id="KW-0865">Zymogen</keyword>
<dbReference type="RefSeq" id="XP_024547564.1">
    <property type="nucleotide sequence ID" value="XM_024691791.1"/>
</dbReference>
<feature type="active site" description="Charge relay system" evidence="8">
    <location>
        <position position="288"/>
    </location>
</feature>
<dbReference type="AlphaFoldDB" id="A0A384JBA9"/>
<feature type="binding site" evidence="8">
    <location>
        <position position="600"/>
    </location>
    <ligand>
        <name>Ca(2+)</name>
        <dbReference type="ChEBI" id="CHEBI:29108"/>
    </ligand>
</feature>
<gene>
    <name evidence="11" type="ORF">BCIN_03g02040</name>
</gene>
<keyword evidence="9" id="KW-0732">Signal</keyword>
<reference evidence="11 12" key="2">
    <citation type="journal article" date="2012" name="Eukaryot. Cell">
        <title>Genome update of Botrytis cinerea strains B05.10 and T4.</title>
        <authorList>
            <person name="Staats M."/>
            <person name="van Kan J.A."/>
        </authorList>
    </citation>
    <scope>NUCLEOTIDE SEQUENCE [LARGE SCALE GENOMIC DNA]</scope>
    <source>
        <strain evidence="11 12">B05.10</strain>
    </source>
</reference>
<dbReference type="CDD" id="cd04056">
    <property type="entry name" value="Peptidases_S53"/>
    <property type="match status" value="1"/>
</dbReference>
<evidence type="ECO:0000313" key="12">
    <source>
        <dbReference type="Proteomes" id="UP000001798"/>
    </source>
</evidence>
<evidence type="ECO:0000313" key="11">
    <source>
        <dbReference type="EMBL" id="ATZ47928.1"/>
    </source>
</evidence>
<dbReference type="SMART" id="SM00944">
    <property type="entry name" value="Pro-kuma_activ"/>
    <property type="match status" value="1"/>
</dbReference>
<feature type="binding site" evidence="8">
    <location>
        <position position="621"/>
    </location>
    <ligand>
        <name>Ca(2+)</name>
        <dbReference type="ChEBI" id="CHEBI:29108"/>
    </ligand>
</feature>
<dbReference type="InterPro" id="IPR050819">
    <property type="entry name" value="Tripeptidyl-peptidase_I"/>
</dbReference>
<dbReference type="PANTHER" id="PTHR14218:SF19">
    <property type="entry name" value="SERINE PROTEASE AORO, PUTATIVE (AFU_ORTHOLOGUE AFUA_6G10250)-RELATED"/>
    <property type="match status" value="1"/>
</dbReference>
<feature type="active site" description="Charge relay system" evidence="8">
    <location>
        <position position="559"/>
    </location>
</feature>
<keyword evidence="3 8" id="KW-0479">Metal-binding</keyword>
<dbReference type="SUPFAM" id="SSF52743">
    <property type="entry name" value="Subtilisin-like"/>
    <property type="match status" value="1"/>
</dbReference>
<dbReference type="GO" id="GO:0008240">
    <property type="term" value="F:tripeptidyl-peptidase activity"/>
    <property type="evidence" value="ECO:0007669"/>
    <property type="project" value="TreeGrafter"/>
</dbReference>